<evidence type="ECO:0000256" key="1">
    <source>
        <dbReference type="SAM" id="SignalP"/>
    </source>
</evidence>
<evidence type="ECO:0000313" key="3">
    <source>
        <dbReference type="EMBL" id="JAS23473.1"/>
    </source>
</evidence>
<evidence type="ECO:0008006" key="4">
    <source>
        <dbReference type="Google" id="ProtNLM"/>
    </source>
</evidence>
<organism evidence="3">
    <name type="scientific">Clastoptera arizonana</name>
    <name type="common">Arizona spittle bug</name>
    <dbReference type="NCBI Taxonomy" id="38151"/>
    <lineage>
        <taxon>Eukaryota</taxon>
        <taxon>Metazoa</taxon>
        <taxon>Ecdysozoa</taxon>
        <taxon>Arthropoda</taxon>
        <taxon>Hexapoda</taxon>
        <taxon>Insecta</taxon>
        <taxon>Pterygota</taxon>
        <taxon>Neoptera</taxon>
        <taxon>Paraneoptera</taxon>
        <taxon>Hemiptera</taxon>
        <taxon>Auchenorrhyncha</taxon>
        <taxon>Cercopoidea</taxon>
        <taxon>Clastopteridae</taxon>
        <taxon>Clastoptera</taxon>
    </lineage>
</organism>
<protein>
    <recommendedName>
        <fullName evidence="4">Protein TsetseEP domain-containing protein</fullName>
    </recommendedName>
</protein>
<proteinExistence type="predicted"/>
<feature type="signal peptide" evidence="1">
    <location>
        <begin position="1"/>
        <end position="18"/>
    </location>
</feature>
<feature type="chain" id="PRO_5008581149" description="Protein TsetseEP domain-containing protein" evidence="1">
    <location>
        <begin position="19"/>
        <end position="223"/>
    </location>
</feature>
<keyword evidence="1" id="KW-0732">Signal</keyword>
<gene>
    <name evidence="2" type="ORF">g.6354</name>
    <name evidence="3" type="ORF">g.6355</name>
</gene>
<accession>A0A1B6DCP5</accession>
<dbReference type="EMBL" id="GEDC01013825">
    <property type="protein sequence ID" value="JAS23473.1"/>
    <property type="molecule type" value="Transcribed_RNA"/>
</dbReference>
<evidence type="ECO:0000313" key="2">
    <source>
        <dbReference type="EMBL" id="JAS16684.1"/>
    </source>
</evidence>
<dbReference type="AlphaFoldDB" id="A0A1B6DCP5"/>
<sequence length="223" mass="25633">MSFLLLLMTVLLMKQIIADFPGEDFLQDVMDEIKDIGSDLDDDLNDVKDKYQDELEDVSDDLDDSLFELIIQAKDKAEESSCSSSFQDDLDGVKKNATKYFDSCVDSCDSTVALDTLSGDIDNFVHDLHNLYKQLRRGVSKCEDYSFFNATNCVVKTLDPDQDIFVQLSYKPQYFEKSMDRLEDDITKDFKKCKLNTLKVAKEEIEDVLYDDCNISMESRMKN</sequence>
<name>A0A1B6DCP5_9HEMI</name>
<reference evidence="3" key="1">
    <citation type="submission" date="2015-12" db="EMBL/GenBank/DDBJ databases">
        <title>De novo transcriptome assembly of four potential Pierce s Disease insect vectors from Arizona vineyards.</title>
        <authorList>
            <person name="Tassone E.E."/>
        </authorList>
    </citation>
    <scope>NUCLEOTIDE SEQUENCE</scope>
</reference>
<dbReference type="EMBL" id="GEDC01020614">
    <property type="protein sequence ID" value="JAS16684.1"/>
    <property type="molecule type" value="Transcribed_RNA"/>
</dbReference>